<reference evidence="7 8" key="1">
    <citation type="journal article" date="2013" name="Int. J. Syst. Evol. Microbiol.">
        <title>Ilumatobacter nonamiense sp. nov. and Ilumatobacter coccineum sp. nov., isolated from seashore sand.</title>
        <authorList>
            <person name="Matsumoto A."/>
            <person name="Kasai H."/>
            <person name="Matsuo Y."/>
            <person name="Shizuri Y."/>
            <person name="Ichikawa N."/>
            <person name="Fujita N."/>
            <person name="Omura S."/>
            <person name="Takahashi Y."/>
        </authorList>
    </citation>
    <scope>NUCLEOTIDE SEQUENCE [LARGE SCALE GENOMIC DNA]</scope>
    <source>
        <strain evidence="8">NBRC 103263 / KCTC 29153 / YM16-304</strain>
    </source>
</reference>
<evidence type="ECO:0000256" key="3">
    <source>
        <dbReference type="ARBA" id="ARBA00023163"/>
    </source>
</evidence>
<feature type="DNA-binding region" description="H-T-H motif" evidence="4">
    <location>
        <begin position="80"/>
        <end position="99"/>
    </location>
</feature>
<dbReference type="GO" id="GO:0000976">
    <property type="term" value="F:transcription cis-regulatory region binding"/>
    <property type="evidence" value="ECO:0007669"/>
    <property type="project" value="TreeGrafter"/>
</dbReference>
<dbReference type="InterPro" id="IPR009057">
    <property type="entry name" value="Homeodomain-like_sf"/>
</dbReference>
<dbReference type="PRINTS" id="PR00455">
    <property type="entry name" value="HTHTETR"/>
</dbReference>
<evidence type="ECO:0000256" key="1">
    <source>
        <dbReference type="ARBA" id="ARBA00023015"/>
    </source>
</evidence>
<accession>A0A6C7EID9</accession>
<evidence type="ECO:0000256" key="4">
    <source>
        <dbReference type="PROSITE-ProRule" id="PRU00335"/>
    </source>
</evidence>
<sequence>MAAGDTGEQPSRSEHSTRTDHTTRTERPPHGHEPPARSSTATRSDLGRPRTSQRTPDETRGRLISAAIDVFLDVGYQRASIKEIATRAGVTSGTIYRHFDNKAHLLSVAIDTALSTMRTRRNDPGTSPWSPIRDVVADYTNPQLGPLRGIAVLMHDAAVHDDETREQLVDLQSTAHAQLTEQIGAAIERDDLPDDLDPAHAASLLVVVAMGLSHLEVLQPGLIGDTAFAEYVEAAIVAGISSPRLRDRSPESETTNKTEAETESGTEVGSETEADTGT</sequence>
<evidence type="ECO:0000313" key="7">
    <source>
        <dbReference type="EMBL" id="BAN04298.1"/>
    </source>
</evidence>
<dbReference type="PROSITE" id="PS01081">
    <property type="entry name" value="HTH_TETR_1"/>
    <property type="match status" value="1"/>
</dbReference>
<dbReference type="Gene3D" id="1.10.357.10">
    <property type="entry name" value="Tetracycline Repressor, domain 2"/>
    <property type="match status" value="1"/>
</dbReference>
<feature type="region of interest" description="Disordered" evidence="5">
    <location>
        <begin position="1"/>
        <end position="61"/>
    </location>
</feature>
<keyword evidence="1" id="KW-0805">Transcription regulation</keyword>
<dbReference type="InterPro" id="IPR023772">
    <property type="entry name" value="DNA-bd_HTH_TetR-type_CS"/>
</dbReference>
<protein>
    <submittedName>
        <fullName evidence="7">Putative TetR family transcriptional regulator</fullName>
    </submittedName>
</protein>
<keyword evidence="3" id="KW-0804">Transcription</keyword>
<keyword evidence="8" id="KW-1185">Reference proteome</keyword>
<organism evidence="7 8">
    <name type="scientific">Ilumatobacter coccineus (strain NBRC 103263 / KCTC 29153 / YM16-304)</name>
    <dbReference type="NCBI Taxonomy" id="1313172"/>
    <lineage>
        <taxon>Bacteria</taxon>
        <taxon>Bacillati</taxon>
        <taxon>Actinomycetota</taxon>
        <taxon>Acidimicrobiia</taxon>
        <taxon>Acidimicrobiales</taxon>
        <taxon>Ilumatobacteraceae</taxon>
        <taxon>Ilumatobacter</taxon>
    </lineage>
</organism>
<dbReference type="KEGG" id="aym:YM304_39840"/>
<feature type="compositionally biased region" description="Basic and acidic residues" evidence="5">
    <location>
        <begin position="244"/>
        <end position="260"/>
    </location>
</feature>
<keyword evidence="2 4" id="KW-0238">DNA-binding</keyword>
<gene>
    <name evidence="7" type="ORF">YM304_39840</name>
</gene>
<evidence type="ECO:0000313" key="8">
    <source>
        <dbReference type="Proteomes" id="UP000011863"/>
    </source>
</evidence>
<dbReference type="PANTHER" id="PTHR30055">
    <property type="entry name" value="HTH-TYPE TRANSCRIPTIONAL REGULATOR RUTR"/>
    <property type="match status" value="1"/>
</dbReference>
<dbReference type="InterPro" id="IPR050109">
    <property type="entry name" value="HTH-type_TetR-like_transc_reg"/>
</dbReference>
<dbReference type="SUPFAM" id="SSF48498">
    <property type="entry name" value="Tetracyclin repressor-like, C-terminal domain"/>
    <property type="match status" value="1"/>
</dbReference>
<proteinExistence type="predicted"/>
<dbReference type="Proteomes" id="UP000011863">
    <property type="component" value="Chromosome"/>
</dbReference>
<dbReference type="PROSITE" id="PS50977">
    <property type="entry name" value="HTH_TETR_2"/>
    <property type="match status" value="1"/>
</dbReference>
<evidence type="ECO:0000256" key="5">
    <source>
        <dbReference type="SAM" id="MobiDB-lite"/>
    </source>
</evidence>
<dbReference type="Pfam" id="PF00440">
    <property type="entry name" value="TetR_N"/>
    <property type="match status" value="1"/>
</dbReference>
<dbReference type="InterPro" id="IPR036271">
    <property type="entry name" value="Tet_transcr_reg_TetR-rel_C_sf"/>
</dbReference>
<dbReference type="PANTHER" id="PTHR30055:SF234">
    <property type="entry name" value="HTH-TYPE TRANSCRIPTIONAL REGULATOR BETI"/>
    <property type="match status" value="1"/>
</dbReference>
<dbReference type="GO" id="GO:0003700">
    <property type="term" value="F:DNA-binding transcription factor activity"/>
    <property type="evidence" value="ECO:0007669"/>
    <property type="project" value="TreeGrafter"/>
</dbReference>
<feature type="domain" description="HTH tetR-type" evidence="6">
    <location>
        <begin position="57"/>
        <end position="117"/>
    </location>
</feature>
<dbReference type="EMBL" id="AP012057">
    <property type="protein sequence ID" value="BAN04298.1"/>
    <property type="molecule type" value="Genomic_DNA"/>
</dbReference>
<dbReference type="InterPro" id="IPR001647">
    <property type="entry name" value="HTH_TetR"/>
</dbReference>
<dbReference type="SUPFAM" id="SSF46689">
    <property type="entry name" value="Homeodomain-like"/>
    <property type="match status" value="1"/>
</dbReference>
<dbReference type="RefSeq" id="WP_015443545.1">
    <property type="nucleotide sequence ID" value="NC_020520.1"/>
</dbReference>
<evidence type="ECO:0000259" key="6">
    <source>
        <dbReference type="PROSITE" id="PS50977"/>
    </source>
</evidence>
<evidence type="ECO:0000256" key="2">
    <source>
        <dbReference type="ARBA" id="ARBA00023125"/>
    </source>
</evidence>
<dbReference type="AlphaFoldDB" id="A0A6C7EID9"/>
<feature type="compositionally biased region" description="Basic and acidic residues" evidence="5">
    <location>
        <begin position="11"/>
        <end position="35"/>
    </location>
</feature>
<name>A0A6C7EID9_ILUCY</name>
<feature type="region of interest" description="Disordered" evidence="5">
    <location>
        <begin position="242"/>
        <end position="278"/>
    </location>
</feature>